<evidence type="ECO:0000256" key="10">
    <source>
        <dbReference type="ARBA" id="ARBA00023136"/>
    </source>
</evidence>
<feature type="transmembrane region" description="Helical" evidence="12">
    <location>
        <begin position="929"/>
        <end position="948"/>
    </location>
</feature>
<evidence type="ECO:0000256" key="2">
    <source>
        <dbReference type="ARBA" id="ARBA00004236"/>
    </source>
</evidence>
<gene>
    <name evidence="15" type="ORF">GEV33_006446</name>
</gene>
<keyword evidence="7" id="KW-0732">Signal</keyword>
<dbReference type="PANTHER" id="PTHR46145">
    <property type="entry name" value="HEPARANASE"/>
    <property type="match status" value="1"/>
</dbReference>
<dbReference type="EMBL" id="JABDTM020021692">
    <property type="protein sequence ID" value="KAH0816343.1"/>
    <property type="molecule type" value="Genomic_DNA"/>
</dbReference>
<evidence type="ECO:0000256" key="8">
    <source>
        <dbReference type="ARBA" id="ARBA00022989"/>
    </source>
</evidence>
<dbReference type="InterPro" id="IPR006201">
    <property type="entry name" value="Neur_channel"/>
</dbReference>
<dbReference type="FunFam" id="2.70.170.10:FF:000024">
    <property type="entry name" value="Histamine-gated chloride channel subunit"/>
    <property type="match status" value="1"/>
</dbReference>
<evidence type="ECO:0000256" key="7">
    <source>
        <dbReference type="ARBA" id="ARBA00022729"/>
    </source>
</evidence>
<dbReference type="InterPro" id="IPR006028">
    <property type="entry name" value="GABAA/Glycine_rcpt"/>
</dbReference>
<feature type="domain" description="Neurotransmitter-gated ion-channel transmembrane" evidence="14">
    <location>
        <begin position="807"/>
        <end position="873"/>
    </location>
</feature>
<name>A0A8J6HL91_TENMO</name>
<dbReference type="InterPro" id="IPR038050">
    <property type="entry name" value="Neuro_actylchol_rec"/>
</dbReference>
<comment type="caution">
    <text evidence="12">Lacks conserved residue(s) required for the propagation of feature annotation.</text>
</comment>
<proteinExistence type="inferred from homology"/>
<dbReference type="Pfam" id="PF03662">
    <property type="entry name" value="Glyco_hydro_79n"/>
    <property type="match status" value="1"/>
</dbReference>
<dbReference type="InterPro" id="IPR036734">
    <property type="entry name" value="Neur_chan_lig-bd_sf"/>
</dbReference>
<keyword evidence="9 12" id="KW-0406">Ion transport</keyword>
<dbReference type="Gene3D" id="2.70.170.10">
    <property type="entry name" value="Neurotransmitter-gated ion-channel ligand-binding domain"/>
    <property type="match status" value="1"/>
</dbReference>
<comment type="similarity">
    <text evidence="3">Belongs to the glycosyl hydrolase 79 family.</text>
</comment>
<dbReference type="Pfam" id="PF02932">
    <property type="entry name" value="Neur_chan_memb"/>
    <property type="match status" value="1"/>
</dbReference>
<dbReference type="SUPFAM" id="SSF51445">
    <property type="entry name" value="(Trans)glycosidases"/>
    <property type="match status" value="1"/>
</dbReference>
<dbReference type="GO" id="GO:0005615">
    <property type="term" value="C:extracellular space"/>
    <property type="evidence" value="ECO:0007669"/>
    <property type="project" value="TreeGrafter"/>
</dbReference>
<evidence type="ECO:0000256" key="12">
    <source>
        <dbReference type="RuleBase" id="RU000687"/>
    </source>
</evidence>
<keyword evidence="11 12" id="KW-0407">Ion channel</keyword>
<dbReference type="PRINTS" id="PR00252">
    <property type="entry name" value="NRIONCHANNEL"/>
</dbReference>
<evidence type="ECO:0000256" key="5">
    <source>
        <dbReference type="ARBA" id="ARBA00022475"/>
    </source>
</evidence>
<feature type="transmembrane region" description="Helical" evidence="12">
    <location>
        <begin position="21"/>
        <end position="44"/>
    </location>
</feature>
<comment type="subcellular location">
    <subcellularLocation>
        <location evidence="2">Cell membrane</location>
    </subcellularLocation>
    <subcellularLocation>
        <location evidence="1">Membrane</location>
        <topology evidence="1">Multi-pass membrane protein</topology>
    </subcellularLocation>
</comment>
<dbReference type="PANTHER" id="PTHR46145:SF4">
    <property type="entry name" value="HEPARANASE"/>
    <property type="match status" value="1"/>
</dbReference>
<dbReference type="Proteomes" id="UP000719412">
    <property type="component" value="Unassembled WGS sequence"/>
</dbReference>
<keyword evidence="5" id="KW-1003">Cell membrane</keyword>
<protein>
    <submittedName>
        <fullName evidence="15">Uncharacterized protein</fullName>
    </submittedName>
</protein>
<comment type="caution">
    <text evidence="15">The sequence shown here is derived from an EMBL/GenBank/DDBJ whole genome shotgun (WGS) entry which is preliminary data.</text>
</comment>
<evidence type="ECO:0000256" key="4">
    <source>
        <dbReference type="ARBA" id="ARBA00022448"/>
    </source>
</evidence>
<dbReference type="GO" id="GO:0016798">
    <property type="term" value="F:hydrolase activity, acting on glycosyl bonds"/>
    <property type="evidence" value="ECO:0007669"/>
    <property type="project" value="InterPro"/>
</dbReference>
<dbReference type="InterPro" id="IPR006202">
    <property type="entry name" value="Neur_chan_lig-bd"/>
</dbReference>
<dbReference type="InterPro" id="IPR018000">
    <property type="entry name" value="Neurotransmitter_ion_chnl_CS"/>
</dbReference>
<evidence type="ECO:0000256" key="6">
    <source>
        <dbReference type="ARBA" id="ARBA00022692"/>
    </source>
</evidence>
<dbReference type="PRINTS" id="PR00253">
    <property type="entry name" value="GABAARECEPTR"/>
</dbReference>
<keyword evidence="6 12" id="KW-0812">Transmembrane</keyword>
<evidence type="ECO:0000256" key="1">
    <source>
        <dbReference type="ARBA" id="ARBA00004141"/>
    </source>
</evidence>
<keyword evidence="16" id="KW-1185">Reference proteome</keyword>
<dbReference type="FunFam" id="3.20.20.80:FF:000024">
    <property type="entry name" value="Heparanase 2"/>
    <property type="match status" value="1"/>
</dbReference>
<keyword evidence="8 12" id="KW-1133">Transmembrane helix</keyword>
<evidence type="ECO:0000313" key="16">
    <source>
        <dbReference type="Proteomes" id="UP000719412"/>
    </source>
</evidence>
<dbReference type="GO" id="GO:0005230">
    <property type="term" value="F:extracellular ligand-gated monoatomic ion channel activity"/>
    <property type="evidence" value="ECO:0007669"/>
    <property type="project" value="InterPro"/>
</dbReference>
<dbReference type="CDD" id="cd19049">
    <property type="entry name" value="LGIC_TM_anion"/>
    <property type="match status" value="1"/>
</dbReference>
<evidence type="ECO:0000256" key="11">
    <source>
        <dbReference type="ARBA" id="ARBA00023303"/>
    </source>
</evidence>
<evidence type="ECO:0000313" key="15">
    <source>
        <dbReference type="EMBL" id="KAH0816343.1"/>
    </source>
</evidence>
<dbReference type="GO" id="GO:0005254">
    <property type="term" value="F:chloride channel activity"/>
    <property type="evidence" value="ECO:0007669"/>
    <property type="project" value="UniProtKB-ARBA"/>
</dbReference>
<evidence type="ECO:0000256" key="9">
    <source>
        <dbReference type="ARBA" id="ARBA00023065"/>
    </source>
</evidence>
<accession>A0A8J6HL91</accession>
<dbReference type="GO" id="GO:0004888">
    <property type="term" value="F:transmembrane signaling receptor activity"/>
    <property type="evidence" value="ECO:0007669"/>
    <property type="project" value="InterPro"/>
</dbReference>
<dbReference type="GO" id="GO:0099095">
    <property type="term" value="F:ligand-gated monoatomic anion channel activity"/>
    <property type="evidence" value="ECO:0007669"/>
    <property type="project" value="UniProtKB-ARBA"/>
</dbReference>
<dbReference type="GO" id="GO:0031012">
    <property type="term" value="C:extracellular matrix"/>
    <property type="evidence" value="ECO:0007669"/>
    <property type="project" value="TreeGrafter"/>
</dbReference>
<sequence length="953" mass="109504">MFTTLDEDTLQYRPRLKKCGSVCTVLSVTLCFVTLIMLLAIFAVDLNQKVHVVYIDGVKPRFVTNEKFLSVALDSATIASGFKHFDFTNERLLKVMKALSPAYLRVGGTMADRLIFTTNKSMSFKYHLRETDGGECSYEQKYCDYLQKPNFTMNAKEWIQLNKLAQKTNLDLIFDLNVLQRFDNNTWDPTNAEELISFSNKHNFNLNWELGNEPNSFRHQFNYQVDGSQLAKDFNTLRNLLRKYPKYADSLLVGPDVTRPRTDSNQSTAYLREFLTEGGHVVDAVTWHQYYFNGATAKVGDFLDPQTFDILKWQINAVKAIVQGDRLTDKRIWLGETSSAYGGGALHLSNRYVATFIWLDKLGVAAQYGLDVVIRQTIFQGHYALVNKHYEPSPDWWVSVLYKKLVGNKVVDCHTTHSPKTRIYCQCTQPKSYYKNISSVTVFGINLHNRIAKIRFEGITPLNDELAMKDLKVHAYVLTTVERIDSRLIFLNDDLLELTNTNDVPNLLPRTVSAHPYVEMPPYSLAFWVIIITSNSRKEWNPSVKNQRRFPLTNRSICDHLLVFSTGLTINDILPEDPSKYDKMRPPKKDGNPTIVYFHVTVMGLDSIDEGSMTYAADIFFAQTWKDHRLRLPENMTSEYRLLEVDWLKNMWRPDSFFKNAKSVTFQTMTIPNHYMWLYKDKTILYMVKLTLRLSCAMNFMIYPHDTQECKLQMESLSHTTDDMIFQWDPDVPLVVDENIELPQLALVHNHTADCTQVYSTGNFTCLEVVFELKRRLGYYLFHTYIPTCLIVIMSVSLSLTPSAHSIQWVSFWIKPEAAPARVTLGVTSLLTLSTQHAKSQASLPPVSYLKAVDAFIFVFMALMEYCLVNIVLGDSDLPKPPQPPKKIDTIFDMAAKENSFLLSGAPKAVPVETPAQRARNRAINIDRFSRIFFPLLFTVLNGTYWVMFAEYI</sequence>
<dbReference type="CDD" id="cd18992">
    <property type="entry name" value="LGIC_ECD_HisCl"/>
    <property type="match status" value="1"/>
</dbReference>
<evidence type="ECO:0000259" key="14">
    <source>
        <dbReference type="Pfam" id="PF02932"/>
    </source>
</evidence>
<feature type="transmembrane region" description="Helical" evidence="12">
    <location>
        <begin position="777"/>
        <end position="800"/>
    </location>
</feature>
<dbReference type="GO" id="GO:0005886">
    <property type="term" value="C:plasma membrane"/>
    <property type="evidence" value="ECO:0007669"/>
    <property type="project" value="UniProtKB-SubCell"/>
</dbReference>
<dbReference type="InterPro" id="IPR017853">
    <property type="entry name" value="GH"/>
</dbReference>
<reference evidence="15" key="2">
    <citation type="submission" date="2021-08" db="EMBL/GenBank/DDBJ databases">
        <authorList>
            <person name="Eriksson T."/>
        </authorList>
    </citation>
    <scope>NUCLEOTIDE SEQUENCE</scope>
    <source>
        <strain evidence="15">Stoneville</strain>
        <tissue evidence="15">Whole head</tissue>
    </source>
</reference>
<keyword evidence="10 12" id="KW-0472">Membrane</keyword>
<reference evidence="15" key="1">
    <citation type="journal article" date="2020" name="J Insects Food Feed">
        <title>The yellow mealworm (Tenebrio molitor) genome: a resource for the emerging insects as food and feed industry.</title>
        <authorList>
            <person name="Eriksson T."/>
            <person name="Andere A."/>
            <person name="Kelstrup H."/>
            <person name="Emery V."/>
            <person name="Picard C."/>
        </authorList>
    </citation>
    <scope>NUCLEOTIDE SEQUENCE</scope>
    <source>
        <strain evidence="15">Stoneville</strain>
        <tissue evidence="15">Whole head</tissue>
    </source>
</reference>
<comment type="similarity">
    <text evidence="12">Belongs to the ligand-gated ion channel (TC 1.A.9) family.</text>
</comment>
<dbReference type="PROSITE" id="PS00236">
    <property type="entry name" value="NEUROTR_ION_CHANNEL"/>
    <property type="match status" value="1"/>
</dbReference>
<dbReference type="SUPFAM" id="SSF90112">
    <property type="entry name" value="Neurotransmitter-gated ion-channel transmembrane pore"/>
    <property type="match status" value="1"/>
</dbReference>
<keyword evidence="4 12" id="KW-0813">Transport</keyword>
<organism evidence="15 16">
    <name type="scientific">Tenebrio molitor</name>
    <name type="common">Yellow mealworm beetle</name>
    <dbReference type="NCBI Taxonomy" id="7067"/>
    <lineage>
        <taxon>Eukaryota</taxon>
        <taxon>Metazoa</taxon>
        <taxon>Ecdysozoa</taxon>
        <taxon>Arthropoda</taxon>
        <taxon>Hexapoda</taxon>
        <taxon>Insecta</taxon>
        <taxon>Pterygota</taxon>
        <taxon>Neoptera</taxon>
        <taxon>Endopterygota</taxon>
        <taxon>Coleoptera</taxon>
        <taxon>Polyphaga</taxon>
        <taxon>Cucujiformia</taxon>
        <taxon>Tenebrionidae</taxon>
        <taxon>Tenebrio</taxon>
    </lineage>
</organism>
<feature type="domain" description="Neurotransmitter-gated ion-channel ligand-binding" evidence="13">
    <location>
        <begin position="579"/>
        <end position="776"/>
    </location>
</feature>
<dbReference type="InterPro" id="IPR036719">
    <property type="entry name" value="Neuro-gated_channel_TM_sf"/>
</dbReference>
<dbReference type="InterPro" id="IPR005199">
    <property type="entry name" value="Glyco_hydro_79"/>
</dbReference>
<evidence type="ECO:0000259" key="13">
    <source>
        <dbReference type="Pfam" id="PF02931"/>
    </source>
</evidence>
<dbReference type="InterPro" id="IPR006029">
    <property type="entry name" value="Neurotrans-gated_channel_TM"/>
</dbReference>
<evidence type="ECO:0000256" key="3">
    <source>
        <dbReference type="ARBA" id="ARBA00009800"/>
    </source>
</evidence>
<dbReference type="AlphaFoldDB" id="A0A8J6HL91"/>
<dbReference type="Gene3D" id="1.20.58.390">
    <property type="entry name" value="Neurotransmitter-gated ion-channel transmembrane domain"/>
    <property type="match status" value="1"/>
</dbReference>
<dbReference type="Gene3D" id="3.20.20.80">
    <property type="entry name" value="Glycosidases"/>
    <property type="match status" value="1"/>
</dbReference>
<dbReference type="Pfam" id="PF02931">
    <property type="entry name" value="Neur_chan_LBD"/>
    <property type="match status" value="1"/>
</dbReference>
<dbReference type="SUPFAM" id="SSF63712">
    <property type="entry name" value="Nicotinic receptor ligand binding domain-like"/>
    <property type="match status" value="1"/>
</dbReference>